<dbReference type="AlphaFoldDB" id="A0A364JTE8"/>
<dbReference type="OrthoDB" id="9809878at2"/>
<dbReference type="InterPro" id="IPR012340">
    <property type="entry name" value="NA-bd_OB-fold"/>
</dbReference>
<proteinExistence type="predicted"/>
<dbReference type="NCBIfam" id="TIGR00621">
    <property type="entry name" value="ssb"/>
    <property type="match status" value="1"/>
</dbReference>
<keyword evidence="2" id="KW-0233">DNA recombination</keyword>
<dbReference type="RefSeq" id="WP_158527833.1">
    <property type="nucleotide sequence ID" value="NZ_JBHEEY010000011.1"/>
</dbReference>
<gene>
    <name evidence="6" type="ORF">C7374_11156</name>
</gene>
<dbReference type="Proteomes" id="UP000249453">
    <property type="component" value="Unassembled WGS sequence"/>
</dbReference>
<dbReference type="PROSITE" id="PS50935">
    <property type="entry name" value="SSB"/>
    <property type="match status" value="1"/>
</dbReference>
<keyword evidence="7" id="KW-1185">Reference proteome</keyword>
<evidence type="ECO:0000256" key="1">
    <source>
        <dbReference type="ARBA" id="ARBA00023125"/>
    </source>
</evidence>
<organism evidence="6 7">
    <name type="scientific">Falsochrobactrum ovis</name>
    <dbReference type="NCBI Taxonomy" id="1293442"/>
    <lineage>
        <taxon>Bacteria</taxon>
        <taxon>Pseudomonadati</taxon>
        <taxon>Pseudomonadota</taxon>
        <taxon>Alphaproteobacteria</taxon>
        <taxon>Hyphomicrobiales</taxon>
        <taxon>Brucellaceae</taxon>
        <taxon>Falsochrobactrum</taxon>
    </lineage>
</organism>
<dbReference type="Gene3D" id="2.40.50.140">
    <property type="entry name" value="Nucleic acid-binding proteins"/>
    <property type="match status" value="1"/>
</dbReference>
<dbReference type="EMBL" id="QLMK01000011">
    <property type="protein sequence ID" value="RAK27062.1"/>
    <property type="molecule type" value="Genomic_DNA"/>
</dbReference>
<protein>
    <recommendedName>
        <fullName evidence="4">Single-stranded DNA-binding protein</fullName>
    </recommendedName>
</protein>
<keyword evidence="1 3" id="KW-0238">DNA-binding</keyword>
<dbReference type="GO" id="GO:0003697">
    <property type="term" value="F:single-stranded DNA binding"/>
    <property type="evidence" value="ECO:0007669"/>
    <property type="project" value="InterPro"/>
</dbReference>
<evidence type="ECO:0000313" key="7">
    <source>
        <dbReference type="Proteomes" id="UP000249453"/>
    </source>
</evidence>
<sequence>MKNITITGRIGKDAILRRTQNGDAVLGFTVAVDDGYGQNKSTIWFDASIWGKRGESLEQYLRKGTRVTANGDFGMREHNGKSYPTIRINEIDFDTPKREERGEASPSHHAGKPANFSNELDDEIPFFMEWR</sequence>
<accession>A0A364JTE8</accession>
<reference evidence="6 7" key="1">
    <citation type="submission" date="2018-06" db="EMBL/GenBank/DDBJ databases">
        <title>Genomic Encyclopedia of Type Strains, Phase IV (KMG-IV): sequencing the most valuable type-strain genomes for metagenomic binning, comparative biology and taxonomic classification.</title>
        <authorList>
            <person name="Goeker M."/>
        </authorList>
    </citation>
    <scope>NUCLEOTIDE SEQUENCE [LARGE SCALE GENOMIC DNA]</scope>
    <source>
        <strain evidence="6 7">DSM 26720</strain>
    </source>
</reference>
<dbReference type="GO" id="GO:0006260">
    <property type="term" value="P:DNA replication"/>
    <property type="evidence" value="ECO:0007669"/>
    <property type="project" value="InterPro"/>
</dbReference>
<dbReference type="SUPFAM" id="SSF50249">
    <property type="entry name" value="Nucleic acid-binding proteins"/>
    <property type="match status" value="1"/>
</dbReference>
<dbReference type="GO" id="GO:0006310">
    <property type="term" value="P:DNA recombination"/>
    <property type="evidence" value="ECO:0007669"/>
    <property type="project" value="UniProtKB-KW"/>
</dbReference>
<evidence type="ECO:0000256" key="4">
    <source>
        <dbReference type="RuleBase" id="RU000524"/>
    </source>
</evidence>
<evidence type="ECO:0000313" key="6">
    <source>
        <dbReference type="EMBL" id="RAK27062.1"/>
    </source>
</evidence>
<comment type="caution">
    <text evidence="6">The sequence shown here is derived from an EMBL/GenBank/DDBJ whole genome shotgun (WGS) entry which is preliminary data.</text>
</comment>
<feature type="compositionally biased region" description="Basic and acidic residues" evidence="5">
    <location>
        <begin position="94"/>
        <end position="103"/>
    </location>
</feature>
<evidence type="ECO:0000256" key="2">
    <source>
        <dbReference type="ARBA" id="ARBA00023172"/>
    </source>
</evidence>
<dbReference type="Pfam" id="PF00436">
    <property type="entry name" value="SSB"/>
    <property type="match status" value="1"/>
</dbReference>
<dbReference type="InterPro" id="IPR011344">
    <property type="entry name" value="ssDNA-bd"/>
</dbReference>
<dbReference type="CDD" id="cd04496">
    <property type="entry name" value="SSB_OBF"/>
    <property type="match status" value="1"/>
</dbReference>
<dbReference type="InterPro" id="IPR000424">
    <property type="entry name" value="Primosome_PriB/ssb"/>
</dbReference>
<evidence type="ECO:0000256" key="5">
    <source>
        <dbReference type="SAM" id="MobiDB-lite"/>
    </source>
</evidence>
<evidence type="ECO:0000256" key="3">
    <source>
        <dbReference type="PROSITE-ProRule" id="PRU00252"/>
    </source>
</evidence>
<feature type="region of interest" description="Disordered" evidence="5">
    <location>
        <begin position="93"/>
        <end position="118"/>
    </location>
</feature>
<name>A0A364JTE8_9HYPH</name>